<sequence length="85" mass="9745">MRDASRRGDQHAMLLWPDDLLTLFSLRMSSHGMSISRIDMRCDTQYALQQLHDAQDMGDRALALIADELFCWFKARQSGLSGHPH</sequence>
<protein>
    <submittedName>
        <fullName evidence="1">Uncharacterized protein</fullName>
    </submittedName>
</protein>
<gene>
    <name evidence="1" type="ORF">LPB072_09790</name>
    <name evidence="2" type="ORF">LPB72_07580</name>
</gene>
<keyword evidence="3" id="KW-1185">Reference proteome</keyword>
<accession>A0A162W0U2</accession>
<name>A0A162W0U2_9BURK</name>
<dbReference type="Proteomes" id="UP000185680">
    <property type="component" value="Chromosome"/>
</dbReference>
<organism evidence="1 4">
    <name type="scientific">Hydrogenophaga crassostreae</name>
    <dbReference type="NCBI Taxonomy" id="1763535"/>
    <lineage>
        <taxon>Bacteria</taxon>
        <taxon>Pseudomonadati</taxon>
        <taxon>Pseudomonadota</taxon>
        <taxon>Betaproteobacteria</taxon>
        <taxon>Burkholderiales</taxon>
        <taxon>Comamonadaceae</taxon>
        <taxon>Hydrogenophaga</taxon>
    </lineage>
</organism>
<reference evidence="1 4" key="2">
    <citation type="submission" date="2016-10" db="EMBL/GenBank/DDBJ databases">
        <title>Hydorgenophaga sp. LPB0072 isolated from gastropod.</title>
        <authorList>
            <person name="Kim E."/>
            <person name="Yi H."/>
        </authorList>
    </citation>
    <scope>NUCLEOTIDE SEQUENCE [LARGE SCALE GENOMIC DNA]</scope>
    <source>
        <strain evidence="1 4">LPB0072</strain>
    </source>
</reference>
<evidence type="ECO:0000313" key="2">
    <source>
        <dbReference type="EMBL" id="OAD42755.1"/>
    </source>
</evidence>
<dbReference type="EMBL" id="CP017476">
    <property type="protein sequence ID" value="AOW13099.1"/>
    <property type="molecule type" value="Genomic_DNA"/>
</dbReference>
<dbReference type="Proteomes" id="UP000185657">
    <property type="component" value="Unassembled WGS sequence"/>
</dbReference>
<dbReference type="KEGG" id="hyl:LPB072_09790"/>
<dbReference type="AlphaFoldDB" id="A0A162W0U2"/>
<evidence type="ECO:0000313" key="4">
    <source>
        <dbReference type="Proteomes" id="UP000185680"/>
    </source>
</evidence>
<evidence type="ECO:0000313" key="1">
    <source>
        <dbReference type="EMBL" id="AOW13099.1"/>
    </source>
</evidence>
<reference evidence="2 3" key="1">
    <citation type="submission" date="2016-02" db="EMBL/GenBank/DDBJ databases">
        <title>Draft genome sequence of Hydrogenophaga sp. LPB0072.</title>
        <authorList>
            <person name="Shin S.-K."/>
            <person name="Yi H."/>
        </authorList>
    </citation>
    <scope>NUCLEOTIDE SEQUENCE [LARGE SCALE GENOMIC DNA]</scope>
    <source>
        <strain evidence="2 3">LPB0072</strain>
    </source>
</reference>
<evidence type="ECO:0000313" key="3">
    <source>
        <dbReference type="Proteomes" id="UP000185657"/>
    </source>
</evidence>
<proteinExistence type="predicted"/>
<dbReference type="EMBL" id="LVWD01000007">
    <property type="protein sequence ID" value="OAD42755.1"/>
    <property type="molecule type" value="Genomic_DNA"/>
</dbReference>